<accession>A0A2W7QMC2</accession>
<keyword evidence="2" id="KW-1185">Reference proteome</keyword>
<proteinExistence type="predicted"/>
<comment type="caution">
    <text evidence="1">The sequence shown here is derived from an EMBL/GenBank/DDBJ whole genome shotgun (WGS) entry which is preliminary data.</text>
</comment>
<sequence length="54" mass="6428">MTILRLWLACEMRQNLPYPLITHKKYASVHNMAYFIGIYKPIRQSAELLKISFD</sequence>
<dbReference type="EMBL" id="QKZQ01000013">
    <property type="protein sequence ID" value="PZX39575.1"/>
    <property type="molecule type" value="Genomic_DNA"/>
</dbReference>
<dbReference type="Proteomes" id="UP000249364">
    <property type="component" value="Unassembled WGS sequence"/>
</dbReference>
<gene>
    <name evidence="1" type="ORF">LY56_02745</name>
</gene>
<organism evidence="1 2">
    <name type="scientific">Roseinatronobacter thiooxidans</name>
    <dbReference type="NCBI Taxonomy" id="121821"/>
    <lineage>
        <taxon>Bacteria</taxon>
        <taxon>Pseudomonadati</taxon>
        <taxon>Pseudomonadota</taxon>
        <taxon>Alphaproteobacteria</taxon>
        <taxon>Rhodobacterales</taxon>
        <taxon>Paracoccaceae</taxon>
        <taxon>Roseinatronobacter</taxon>
    </lineage>
</organism>
<evidence type="ECO:0000313" key="1">
    <source>
        <dbReference type="EMBL" id="PZX39575.1"/>
    </source>
</evidence>
<evidence type="ECO:0000313" key="2">
    <source>
        <dbReference type="Proteomes" id="UP000249364"/>
    </source>
</evidence>
<reference evidence="1 2" key="1">
    <citation type="submission" date="2018-06" db="EMBL/GenBank/DDBJ databases">
        <title>Genomic Encyclopedia of Archaeal and Bacterial Type Strains, Phase II (KMG-II): from individual species to whole genera.</title>
        <authorList>
            <person name="Goeker M."/>
        </authorList>
    </citation>
    <scope>NUCLEOTIDE SEQUENCE [LARGE SCALE GENOMIC DNA]</scope>
    <source>
        <strain evidence="1 2">DSM 13087</strain>
    </source>
</reference>
<dbReference type="AlphaFoldDB" id="A0A2W7QMC2"/>
<name>A0A2W7QMC2_9RHOB</name>
<dbReference type="STRING" id="121821.GCA_001870675_00628"/>
<protein>
    <submittedName>
        <fullName evidence="1">Uncharacterized protein</fullName>
    </submittedName>
</protein>